<dbReference type="PANTHER" id="PTHR31223">
    <property type="entry name" value="LOG FAMILY PROTEIN YJL055W"/>
    <property type="match status" value="1"/>
</dbReference>
<dbReference type="GO" id="GO:0005829">
    <property type="term" value="C:cytosol"/>
    <property type="evidence" value="ECO:0007669"/>
    <property type="project" value="TreeGrafter"/>
</dbReference>
<dbReference type="Proteomes" id="UP000092164">
    <property type="component" value="Unassembled WGS sequence"/>
</dbReference>
<dbReference type="GO" id="GO:0008714">
    <property type="term" value="F:AMP nucleosidase activity"/>
    <property type="evidence" value="ECO:0007669"/>
    <property type="project" value="UniProtKB-EC"/>
</dbReference>
<organism evidence="4 5">
    <name type="scientific">Maribacter hydrothermalis</name>
    <dbReference type="NCBI Taxonomy" id="1836467"/>
    <lineage>
        <taxon>Bacteria</taxon>
        <taxon>Pseudomonadati</taxon>
        <taxon>Bacteroidota</taxon>
        <taxon>Flavobacteriia</taxon>
        <taxon>Flavobacteriales</taxon>
        <taxon>Flavobacteriaceae</taxon>
        <taxon>Maribacter</taxon>
    </lineage>
</organism>
<evidence type="ECO:0000256" key="3">
    <source>
        <dbReference type="RuleBase" id="RU363015"/>
    </source>
</evidence>
<keyword evidence="5" id="KW-1185">Reference proteome</keyword>
<comment type="catalytic activity">
    <reaction evidence="1">
        <text>AMP + H2O = D-ribose 5-phosphate + adenine</text>
        <dbReference type="Rhea" id="RHEA:20129"/>
        <dbReference type="ChEBI" id="CHEBI:15377"/>
        <dbReference type="ChEBI" id="CHEBI:16708"/>
        <dbReference type="ChEBI" id="CHEBI:78346"/>
        <dbReference type="ChEBI" id="CHEBI:456215"/>
        <dbReference type="EC" id="3.2.2.4"/>
    </reaction>
</comment>
<proteinExistence type="inferred from homology"/>
<dbReference type="EMBL" id="LZFP01000012">
    <property type="protein sequence ID" value="OBR38810.1"/>
    <property type="molecule type" value="Genomic_DNA"/>
</dbReference>
<evidence type="ECO:0000313" key="5">
    <source>
        <dbReference type="Proteomes" id="UP000092164"/>
    </source>
</evidence>
<dbReference type="InterPro" id="IPR031100">
    <property type="entry name" value="LOG_fam"/>
</dbReference>
<accession>A0A1B7Z8A2</accession>
<dbReference type="Pfam" id="PF03641">
    <property type="entry name" value="Lysine_decarbox"/>
    <property type="match status" value="1"/>
</dbReference>
<dbReference type="RefSeq" id="WP_068484630.1">
    <property type="nucleotide sequence ID" value="NZ_CP018760.1"/>
</dbReference>
<dbReference type="Gene3D" id="3.40.50.450">
    <property type="match status" value="1"/>
</dbReference>
<dbReference type="STRING" id="1836467.BTR34_18440"/>
<gene>
    <name evidence="4" type="ORF">A9200_03845</name>
</gene>
<dbReference type="KEGG" id="mart:BTR34_18440"/>
<comment type="similarity">
    <text evidence="2 3">Belongs to the LOG family.</text>
</comment>
<name>A0A1B7Z8A2_9FLAO</name>
<dbReference type="PANTHER" id="PTHR31223:SF70">
    <property type="entry name" value="LOG FAMILY PROTEIN YJL055W"/>
    <property type="match status" value="1"/>
</dbReference>
<dbReference type="InterPro" id="IPR005269">
    <property type="entry name" value="LOG"/>
</dbReference>
<reference evidence="5" key="1">
    <citation type="submission" date="2016-06" db="EMBL/GenBank/DDBJ databases">
        <authorList>
            <person name="Zhan P."/>
        </authorList>
    </citation>
    <scope>NUCLEOTIDE SEQUENCE [LARGE SCALE GENOMIC DNA]</scope>
    <source>
        <strain evidence="5">T28</strain>
    </source>
</reference>
<dbReference type="GO" id="GO:0009691">
    <property type="term" value="P:cytokinin biosynthetic process"/>
    <property type="evidence" value="ECO:0007669"/>
    <property type="project" value="UniProtKB-UniRule"/>
</dbReference>
<dbReference type="OrthoDB" id="9801098at2"/>
<sequence length="193" mass="21579">MKSIVVFCGSSEGVNSEYGSKAYELGETFAKKTIELVYGGAKIGIMGKVAMGVLNNGGKVVGVIPVFLRKKEVVHEGLTKLIVTQNMHERKLKMHDLSDGILMLPGGFGTLEEFFEMLTWSQLGLHQYPIGILNTNGFYDSLLKMMHDMVSEGFVKQEHINTILVDEEIDALLEKMENYIPLPTPKWINKEQL</sequence>
<keyword evidence="3" id="KW-0203">Cytokinin biosynthesis</keyword>
<evidence type="ECO:0000256" key="1">
    <source>
        <dbReference type="ARBA" id="ARBA00000274"/>
    </source>
</evidence>
<dbReference type="NCBIfam" id="TIGR00730">
    <property type="entry name" value="Rossman fold protein, TIGR00730 family"/>
    <property type="match status" value="1"/>
</dbReference>
<keyword evidence="3" id="KW-0378">Hydrolase</keyword>
<protein>
    <recommendedName>
        <fullName evidence="3">Cytokinin riboside 5'-monophosphate phosphoribohydrolase</fullName>
        <ecNumber evidence="3">3.2.2.n1</ecNumber>
    </recommendedName>
</protein>
<evidence type="ECO:0000256" key="2">
    <source>
        <dbReference type="ARBA" id="ARBA00006763"/>
    </source>
</evidence>
<dbReference type="SUPFAM" id="SSF102405">
    <property type="entry name" value="MCP/YpsA-like"/>
    <property type="match status" value="1"/>
</dbReference>
<comment type="caution">
    <text evidence="4">The sequence shown here is derived from an EMBL/GenBank/DDBJ whole genome shotgun (WGS) entry which is preliminary data.</text>
</comment>
<dbReference type="AlphaFoldDB" id="A0A1B7Z8A2"/>
<evidence type="ECO:0000313" key="4">
    <source>
        <dbReference type="EMBL" id="OBR38810.1"/>
    </source>
</evidence>
<dbReference type="EC" id="3.2.2.n1" evidence="3"/>